<accession>A0A229W6F6</accession>
<gene>
    <name evidence="2" type="ORF">KXV57_000346</name>
</gene>
<sequence length="106" mass="11775">MSFHLTAEDIRIEDGHRLVARLRNADGDLQDASIDLNTCLGNDNGHFQWDGVDFSHSAQDVHFAIEGGGQVPVLRAQLANQDGEFQDADVNLSERIENINGEFVFH</sequence>
<dbReference type="InterPro" id="IPR036673">
    <property type="entry name" value="Cyanovirin-N_sf"/>
</dbReference>
<dbReference type="PANTHER" id="PTHR42076">
    <property type="entry name" value="CYANOVIRIN-N HOMOLOG"/>
    <property type="match status" value="1"/>
</dbReference>
<protein>
    <recommendedName>
        <fullName evidence="1">Cyanovirin-N domain-containing protein</fullName>
    </recommendedName>
</protein>
<evidence type="ECO:0000313" key="2">
    <source>
        <dbReference type="EMBL" id="KAH1909931.1"/>
    </source>
</evidence>
<comment type="caution">
    <text evidence="2">The sequence shown here is derived from an EMBL/GenBank/DDBJ whole genome shotgun (WGS) entry which is preliminary data.</text>
</comment>
<dbReference type="Proteomes" id="UP000813423">
    <property type="component" value="Unassembled WGS sequence"/>
</dbReference>
<organism evidence="2 3">
    <name type="scientific">Aspergillus fumigatus</name>
    <name type="common">Neosartorya fumigata</name>
    <dbReference type="NCBI Taxonomy" id="746128"/>
    <lineage>
        <taxon>Eukaryota</taxon>
        <taxon>Fungi</taxon>
        <taxon>Dikarya</taxon>
        <taxon>Ascomycota</taxon>
        <taxon>Pezizomycotina</taxon>
        <taxon>Eurotiomycetes</taxon>
        <taxon>Eurotiomycetidae</taxon>
        <taxon>Eurotiales</taxon>
        <taxon>Aspergillaceae</taxon>
        <taxon>Aspergillus</taxon>
        <taxon>Aspergillus subgen. Fumigati</taxon>
    </lineage>
</organism>
<dbReference type="AlphaFoldDB" id="A0A229W6F6"/>
<evidence type="ECO:0000259" key="1">
    <source>
        <dbReference type="SMART" id="SM01111"/>
    </source>
</evidence>
<reference evidence="2" key="1">
    <citation type="submission" date="2021-08" db="EMBL/GenBank/DDBJ databases">
        <title>Global Aspergillus fumigatus from environmental and clinical sources.</title>
        <authorList>
            <person name="Barber A."/>
            <person name="Sae-Ong T."/>
        </authorList>
    </citation>
    <scope>NUCLEOTIDE SEQUENCE</scope>
    <source>
        <strain evidence="2">NRZ-2016-071</strain>
    </source>
</reference>
<feature type="domain" description="Cyanovirin-N" evidence="1">
    <location>
        <begin position="2"/>
        <end position="105"/>
    </location>
</feature>
<dbReference type="EMBL" id="JAIBSC010000010">
    <property type="protein sequence ID" value="KAH1909931.1"/>
    <property type="molecule type" value="Genomic_DNA"/>
</dbReference>
<dbReference type="OMA" id="EWNDSEI"/>
<dbReference type="SUPFAM" id="SSF51322">
    <property type="entry name" value="Cyanovirin-N"/>
    <property type="match status" value="1"/>
</dbReference>
<dbReference type="Gene3D" id="2.30.60.10">
    <property type="entry name" value="Cyanovirin-N"/>
    <property type="match status" value="1"/>
</dbReference>
<dbReference type="SMART" id="SM01111">
    <property type="entry name" value="CVNH"/>
    <property type="match status" value="1"/>
</dbReference>
<evidence type="ECO:0000313" key="3">
    <source>
        <dbReference type="Proteomes" id="UP000813423"/>
    </source>
</evidence>
<dbReference type="Pfam" id="PF08881">
    <property type="entry name" value="CVNH"/>
    <property type="match status" value="1"/>
</dbReference>
<dbReference type="PANTHER" id="PTHR42076:SF1">
    <property type="entry name" value="CYANOVIRIN-N DOMAIN-CONTAINING PROTEIN"/>
    <property type="match status" value="1"/>
</dbReference>
<name>A0A229W6F6_ASPFM</name>
<dbReference type="InterPro" id="IPR011058">
    <property type="entry name" value="Cyanovirin-N"/>
</dbReference>
<proteinExistence type="predicted"/>